<reference evidence="15" key="1">
    <citation type="submission" date="2025-08" db="UniProtKB">
        <authorList>
            <consortium name="RefSeq"/>
        </authorList>
    </citation>
    <scope>IDENTIFICATION</scope>
    <source>
        <tissue evidence="15">Muscle</tissue>
    </source>
</reference>
<dbReference type="InterPro" id="IPR001873">
    <property type="entry name" value="ENaC"/>
</dbReference>
<name>A0ABM1THS9_LIMPO</name>
<evidence type="ECO:0000256" key="7">
    <source>
        <dbReference type="ARBA" id="ARBA00023053"/>
    </source>
</evidence>
<keyword evidence="11 12" id="KW-0407">Ion channel</keyword>
<dbReference type="PRINTS" id="PR01078">
    <property type="entry name" value="AMINACHANNEL"/>
</dbReference>
<evidence type="ECO:0000256" key="3">
    <source>
        <dbReference type="ARBA" id="ARBA00022448"/>
    </source>
</evidence>
<keyword evidence="10 12" id="KW-0739">Sodium transport</keyword>
<comment type="similarity">
    <text evidence="2 12">Belongs to the amiloride-sensitive sodium channel (TC 1.A.6) family.</text>
</comment>
<keyword evidence="3 12" id="KW-0813">Transport</keyword>
<accession>A0ABM1THS9</accession>
<keyword evidence="9 13" id="KW-0472">Membrane</keyword>
<dbReference type="GeneID" id="111088776"/>
<organism evidence="14 15">
    <name type="scientific">Limulus polyphemus</name>
    <name type="common">Atlantic horseshoe crab</name>
    <dbReference type="NCBI Taxonomy" id="6850"/>
    <lineage>
        <taxon>Eukaryota</taxon>
        <taxon>Metazoa</taxon>
        <taxon>Ecdysozoa</taxon>
        <taxon>Arthropoda</taxon>
        <taxon>Chelicerata</taxon>
        <taxon>Merostomata</taxon>
        <taxon>Xiphosura</taxon>
        <taxon>Limulidae</taxon>
        <taxon>Limulus</taxon>
    </lineage>
</organism>
<keyword evidence="6 13" id="KW-1133">Transmembrane helix</keyword>
<feature type="transmembrane region" description="Helical" evidence="13">
    <location>
        <begin position="56"/>
        <end position="79"/>
    </location>
</feature>
<evidence type="ECO:0000256" key="1">
    <source>
        <dbReference type="ARBA" id="ARBA00004141"/>
    </source>
</evidence>
<comment type="subcellular location">
    <subcellularLocation>
        <location evidence="1">Membrane</location>
        <topology evidence="1">Multi-pass membrane protein</topology>
    </subcellularLocation>
</comment>
<sequence length="100" mass="11450">MTPTNNGDLYTCSDEFNSNFAGLHVYIPNRSYRETIEVEQYSWETLMANIGGNLGLFMGISLITIVDCVEFLWEMILYFSKTKNQQKTKPIHLKSSSGWA</sequence>
<dbReference type="PANTHER" id="PTHR11690">
    <property type="entry name" value="AMILORIDE-SENSITIVE SODIUM CHANNEL-RELATED"/>
    <property type="match status" value="1"/>
</dbReference>
<dbReference type="RefSeq" id="XP_022255435.1">
    <property type="nucleotide sequence ID" value="XM_022399727.1"/>
</dbReference>
<dbReference type="Pfam" id="PF00858">
    <property type="entry name" value="ASC"/>
    <property type="match status" value="1"/>
</dbReference>
<evidence type="ECO:0000313" key="15">
    <source>
        <dbReference type="RefSeq" id="XP_022255435.1"/>
    </source>
</evidence>
<evidence type="ECO:0000313" key="14">
    <source>
        <dbReference type="Proteomes" id="UP000694941"/>
    </source>
</evidence>
<evidence type="ECO:0000256" key="5">
    <source>
        <dbReference type="ARBA" id="ARBA00022692"/>
    </source>
</evidence>
<gene>
    <name evidence="15" type="primary">LOC111088776</name>
</gene>
<keyword evidence="8 12" id="KW-0406">Ion transport</keyword>
<evidence type="ECO:0000256" key="13">
    <source>
        <dbReference type="SAM" id="Phobius"/>
    </source>
</evidence>
<evidence type="ECO:0000256" key="11">
    <source>
        <dbReference type="ARBA" id="ARBA00023303"/>
    </source>
</evidence>
<keyword evidence="5 12" id="KW-0812">Transmembrane</keyword>
<keyword evidence="14" id="KW-1185">Reference proteome</keyword>
<keyword evidence="4 12" id="KW-0894">Sodium channel</keyword>
<dbReference type="Gene3D" id="1.10.287.770">
    <property type="entry name" value="YojJ-like"/>
    <property type="match status" value="1"/>
</dbReference>
<dbReference type="PANTHER" id="PTHR11690:SF248">
    <property type="entry name" value="PICKPOCKET 17, ISOFORM A"/>
    <property type="match status" value="1"/>
</dbReference>
<protein>
    <submittedName>
        <fullName evidence="15">Degenerin-like protein asic-1</fullName>
    </submittedName>
</protein>
<evidence type="ECO:0000256" key="12">
    <source>
        <dbReference type="RuleBase" id="RU000679"/>
    </source>
</evidence>
<evidence type="ECO:0000256" key="10">
    <source>
        <dbReference type="ARBA" id="ARBA00023201"/>
    </source>
</evidence>
<evidence type="ECO:0000256" key="9">
    <source>
        <dbReference type="ARBA" id="ARBA00023136"/>
    </source>
</evidence>
<evidence type="ECO:0000256" key="8">
    <source>
        <dbReference type="ARBA" id="ARBA00023065"/>
    </source>
</evidence>
<proteinExistence type="inferred from homology"/>
<evidence type="ECO:0000256" key="6">
    <source>
        <dbReference type="ARBA" id="ARBA00022989"/>
    </source>
</evidence>
<evidence type="ECO:0000256" key="2">
    <source>
        <dbReference type="ARBA" id="ARBA00007193"/>
    </source>
</evidence>
<dbReference type="Proteomes" id="UP000694941">
    <property type="component" value="Unplaced"/>
</dbReference>
<evidence type="ECO:0000256" key="4">
    <source>
        <dbReference type="ARBA" id="ARBA00022461"/>
    </source>
</evidence>
<keyword evidence="7" id="KW-0915">Sodium</keyword>